<dbReference type="AlphaFoldDB" id="W1JCY5"/>
<evidence type="ECO:0000313" key="3">
    <source>
        <dbReference type="Proteomes" id="UP000019197"/>
    </source>
</evidence>
<gene>
    <name evidence="2" type="ORF">XCR1_980065</name>
</gene>
<reference evidence="2 3" key="1">
    <citation type="submission" date="2013-11" db="EMBL/GenBank/DDBJ databases">
        <title>Draft genome sequence and annotation of the entomopathogenic bacterium, Xenorhabdus cabanillasi strain JM26.</title>
        <authorList>
            <person name="Gualtieri M."/>
            <person name="Ogier J.C."/>
            <person name="Pages S."/>
            <person name="Givaudan A."/>
            <person name="Gaudriault S."/>
        </authorList>
    </citation>
    <scope>NUCLEOTIDE SEQUENCE [LARGE SCALE GENOMIC DNA]</scope>
    <source>
        <strain evidence="2 3">JM26</strain>
    </source>
</reference>
<evidence type="ECO:0000256" key="1">
    <source>
        <dbReference type="SAM" id="MobiDB-lite"/>
    </source>
</evidence>
<proteinExistence type="predicted"/>
<organism evidence="2 3">
    <name type="scientific">Xenorhabdus cabanillasii JM26</name>
    <dbReference type="NCBI Taxonomy" id="1427517"/>
    <lineage>
        <taxon>Bacteria</taxon>
        <taxon>Pseudomonadati</taxon>
        <taxon>Pseudomonadota</taxon>
        <taxon>Gammaproteobacteria</taxon>
        <taxon>Enterobacterales</taxon>
        <taxon>Morganellaceae</taxon>
        <taxon>Xenorhabdus</taxon>
    </lineage>
</organism>
<dbReference type="EMBL" id="CBXE010000495">
    <property type="protein sequence ID" value="CDL87830.1"/>
    <property type="molecule type" value="Genomic_DNA"/>
</dbReference>
<dbReference type="Proteomes" id="UP000019197">
    <property type="component" value="Unassembled WGS sequence"/>
</dbReference>
<name>W1JCY5_9GAMM</name>
<protein>
    <submittedName>
        <fullName evidence="2">Uncharacterized protein</fullName>
    </submittedName>
</protein>
<accession>W1JCY5</accession>
<comment type="caution">
    <text evidence="2">The sequence shown here is derived from an EMBL/GenBank/DDBJ whole genome shotgun (WGS) entry which is preliminary data.</text>
</comment>
<evidence type="ECO:0000313" key="2">
    <source>
        <dbReference type="EMBL" id="CDL87830.1"/>
    </source>
</evidence>
<feature type="region of interest" description="Disordered" evidence="1">
    <location>
        <begin position="1"/>
        <end position="20"/>
    </location>
</feature>
<feature type="compositionally biased region" description="Polar residues" evidence="1">
    <location>
        <begin position="1"/>
        <end position="12"/>
    </location>
</feature>
<sequence>MNRSEGASSSHENPPCAPRMSDADHIVGCVLTLFPSFHF</sequence>